<evidence type="ECO:0000313" key="3">
    <source>
        <dbReference type="Proteomes" id="UP001189429"/>
    </source>
</evidence>
<sequence length="103" mass="11623">MPVLAGQLIESTEANGKIEAANNRIRSLRWERDEALRDCEQLGGQKLALVTQQEELAREKDRLSEQKQQLMRIVEDDLHRHTCSVDGLPARAPVGTEAAFQFP</sequence>
<feature type="coiled-coil region" evidence="1">
    <location>
        <begin position="18"/>
        <end position="76"/>
    </location>
</feature>
<proteinExistence type="predicted"/>
<organism evidence="2 3">
    <name type="scientific">Prorocentrum cordatum</name>
    <dbReference type="NCBI Taxonomy" id="2364126"/>
    <lineage>
        <taxon>Eukaryota</taxon>
        <taxon>Sar</taxon>
        <taxon>Alveolata</taxon>
        <taxon>Dinophyceae</taxon>
        <taxon>Prorocentrales</taxon>
        <taxon>Prorocentraceae</taxon>
        <taxon>Prorocentrum</taxon>
    </lineage>
</organism>
<name>A0ABN9TIE0_9DINO</name>
<evidence type="ECO:0000256" key="1">
    <source>
        <dbReference type="SAM" id="Coils"/>
    </source>
</evidence>
<reference evidence="2" key="1">
    <citation type="submission" date="2023-10" db="EMBL/GenBank/DDBJ databases">
        <authorList>
            <person name="Chen Y."/>
            <person name="Shah S."/>
            <person name="Dougan E. K."/>
            <person name="Thang M."/>
            <person name="Chan C."/>
        </authorList>
    </citation>
    <scope>NUCLEOTIDE SEQUENCE [LARGE SCALE GENOMIC DNA]</scope>
</reference>
<accession>A0ABN9TIE0</accession>
<gene>
    <name evidence="2" type="ORF">PCOR1329_LOCUS39425</name>
</gene>
<dbReference type="Proteomes" id="UP001189429">
    <property type="component" value="Unassembled WGS sequence"/>
</dbReference>
<keyword evidence="3" id="KW-1185">Reference proteome</keyword>
<dbReference type="EMBL" id="CAUYUJ010014760">
    <property type="protein sequence ID" value="CAK0845712.1"/>
    <property type="molecule type" value="Genomic_DNA"/>
</dbReference>
<evidence type="ECO:0000313" key="2">
    <source>
        <dbReference type="EMBL" id="CAK0845712.1"/>
    </source>
</evidence>
<comment type="caution">
    <text evidence="2">The sequence shown here is derived from an EMBL/GenBank/DDBJ whole genome shotgun (WGS) entry which is preliminary data.</text>
</comment>
<keyword evidence="1" id="KW-0175">Coiled coil</keyword>
<protein>
    <submittedName>
        <fullName evidence="2">Uncharacterized protein</fullName>
    </submittedName>
</protein>